<dbReference type="PANTHER" id="PTHR33525:SF3">
    <property type="entry name" value="RIBONUCLEASE Y"/>
    <property type="match status" value="1"/>
</dbReference>
<feature type="domain" description="HDOD" evidence="1">
    <location>
        <begin position="21"/>
        <end position="208"/>
    </location>
</feature>
<keyword evidence="3" id="KW-1185">Reference proteome</keyword>
<reference evidence="2 3" key="1">
    <citation type="submission" date="2016-10" db="EMBL/GenBank/DDBJ databases">
        <title>Alkaliphiles isolated from bioreactors.</title>
        <authorList>
            <person name="Salah Z."/>
            <person name="Rout S.P."/>
            <person name="Humphreys P.N."/>
        </authorList>
    </citation>
    <scope>NUCLEOTIDE SEQUENCE [LARGE SCALE GENOMIC DNA]</scope>
    <source>
        <strain evidence="2 3">ZS02</strain>
    </source>
</reference>
<evidence type="ECO:0000313" key="3">
    <source>
        <dbReference type="Proteomes" id="UP000187526"/>
    </source>
</evidence>
<protein>
    <submittedName>
        <fullName evidence="2">Histidine kinase</fullName>
    </submittedName>
</protein>
<dbReference type="Pfam" id="PF08668">
    <property type="entry name" value="HDOD"/>
    <property type="match status" value="1"/>
</dbReference>
<name>A0A1R1I2Z9_9RHOO</name>
<gene>
    <name evidence="2" type="ORF">BJN45_12190</name>
</gene>
<accession>A0A1R1I2Z9</accession>
<dbReference type="AlphaFoldDB" id="A0A1R1I2Z9"/>
<organism evidence="2 3">
    <name type="scientific">Azonexus hydrophilus</name>
    <dbReference type="NCBI Taxonomy" id="418702"/>
    <lineage>
        <taxon>Bacteria</taxon>
        <taxon>Pseudomonadati</taxon>
        <taxon>Pseudomonadota</taxon>
        <taxon>Betaproteobacteria</taxon>
        <taxon>Rhodocyclales</taxon>
        <taxon>Azonexaceae</taxon>
        <taxon>Azonexus</taxon>
    </lineage>
</organism>
<dbReference type="Proteomes" id="UP000187526">
    <property type="component" value="Unassembled WGS sequence"/>
</dbReference>
<dbReference type="GO" id="GO:0016301">
    <property type="term" value="F:kinase activity"/>
    <property type="evidence" value="ECO:0007669"/>
    <property type="project" value="UniProtKB-KW"/>
</dbReference>
<proteinExistence type="predicted"/>
<keyword evidence="2" id="KW-0808">Transferase</keyword>
<dbReference type="RefSeq" id="WP_076095599.1">
    <property type="nucleotide sequence ID" value="NZ_MTHD01000004.1"/>
</dbReference>
<dbReference type="InterPro" id="IPR052340">
    <property type="entry name" value="RNase_Y/CdgJ"/>
</dbReference>
<comment type="caution">
    <text evidence="2">The sequence shown here is derived from an EMBL/GenBank/DDBJ whole genome shotgun (WGS) entry which is preliminary data.</text>
</comment>
<evidence type="ECO:0000259" key="1">
    <source>
        <dbReference type="PROSITE" id="PS51833"/>
    </source>
</evidence>
<dbReference type="Gene3D" id="1.10.3210.10">
    <property type="entry name" value="Hypothetical protein af1432"/>
    <property type="match status" value="1"/>
</dbReference>
<dbReference type="STRING" id="418702.BJN45_12190"/>
<dbReference type="PANTHER" id="PTHR33525">
    <property type="match status" value="1"/>
</dbReference>
<dbReference type="SUPFAM" id="SSF109604">
    <property type="entry name" value="HD-domain/PDEase-like"/>
    <property type="match status" value="1"/>
</dbReference>
<evidence type="ECO:0000313" key="2">
    <source>
        <dbReference type="EMBL" id="OMG52994.1"/>
    </source>
</evidence>
<dbReference type="OrthoDB" id="9797768at2"/>
<sequence>MDKTQAFQLIARDVVEGHIDFPTNVQVSLRLRDALSDPDCHVDKAARLVEAEPLLAARIVALANSVAYNPYAREISDLRSAISRLGFAALRSLSMALVARQMAGGALPVACQAIADQLWQHTAHVAALSRVIARRVTGVDPEAALFAGLMHEVAGFYLLAKSPAYPGLLDGDFAEWIEVGERQVGEPLLQALAIPENVLAAIEVYWDGYLGMPPAGLGDTLLLAEQLSPVSSPLHRIGSGNKFPGIDAEIEVLVGEALLTEILAESQGEVASLYAALCF</sequence>
<dbReference type="InterPro" id="IPR013976">
    <property type="entry name" value="HDOD"/>
</dbReference>
<dbReference type="EMBL" id="MTHD01000004">
    <property type="protein sequence ID" value="OMG52994.1"/>
    <property type="molecule type" value="Genomic_DNA"/>
</dbReference>
<dbReference type="PROSITE" id="PS51833">
    <property type="entry name" value="HDOD"/>
    <property type="match status" value="1"/>
</dbReference>
<keyword evidence="2" id="KW-0418">Kinase</keyword>